<dbReference type="Pfam" id="PF01370">
    <property type="entry name" value="Epimerase"/>
    <property type="match status" value="1"/>
</dbReference>
<keyword evidence="3" id="KW-1185">Reference proteome</keyword>
<reference evidence="2 3" key="1">
    <citation type="submission" date="2024-09" db="EMBL/GenBank/DDBJ databases">
        <authorList>
            <person name="Lee S.D."/>
        </authorList>
    </citation>
    <scope>NUCLEOTIDE SEQUENCE [LARGE SCALE GENOMIC DNA]</scope>
    <source>
        <strain evidence="2 3">N1-5</strain>
    </source>
</reference>
<dbReference type="PANTHER" id="PTHR48079">
    <property type="entry name" value="PROTEIN YEEZ"/>
    <property type="match status" value="1"/>
</dbReference>
<accession>A0ABV6UT47</accession>
<gene>
    <name evidence="2" type="ORF">ACEZDJ_25445</name>
</gene>
<evidence type="ECO:0000259" key="1">
    <source>
        <dbReference type="Pfam" id="PF01370"/>
    </source>
</evidence>
<organism evidence="2 3">
    <name type="scientific">Streptacidiphilus cavernicola</name>
    <dbReference type="NCBI Taxonomy" id="3342716"/>
    <lineage>
        <taxon>Bacteria</taxon>
        <taxon>Bacillati</taxon>
        <taxon>Actinomycetota</taxon>
        <taxon>Actinomycetes</taxon>
        <taxon>Kitasatosporales</taxon>
        <taxon>Streptomycetaceae</taxon>
        <taxon>Streptacidiphilus</taxon>
    </lineage>
</organism>
<dbReference type="SUPFAM" id="SSF51735">
    <property type="entry name" value="NAD(P)-binding Rossmann-fold domains"/>
    <property type="match status" value="1"/>
</dbReference>
<dbReference type="InterPro" id="IPR036291">
    <property type="entry name" value="NAD(P)-bd_dom_sf"/>
</dbReference>
<dbReference type="InterPro" id="IPR051783">
    <property type="entry name" value="NAD(P)-dependent_oxidoreduct"/>
</dbReference>
<evidence type="ECO:0000313" key="3">
    <source>
        <dbReference type="Proteomes" id="UP001592528"/>
    </source>
</evidence>
<dbReference type="EMBL" id="JBHEZZ010000016">
    <property type="protein sequence ID" value="MFC1404643.1"/>
    <property type="molecule type" value="Genomic_DNA"/>
</dbReference>
<name>A0ABV6UT47_9ACTN</name>
<sequence length="286" mass="30877">MTTILVTGATGQVGRRLVPRLIQWAAEGERLRVLVRSEASAERFTALGAEAVLGDLREESDRAKALQGVDDVVNVAAAFRGVPDEEALAVNRDAAVALGRQALEAGVRRFVQTSTNLVYGFGHGRPARAEDPLEPVPWGVYPRSKAEADAALDELRTGQGLPLVTVRLAFVYGEGDPHLRDAVGRSADWAAHQRLPMVHHADVAQALHRALRTPGIEGRIYHAADDAPVSAYDIHRLAGLALPPEAAGKQDPNPWMGVTDNLPLREELGWRPIYPSVWTARDAGAL</sequence>
<dbReference type="Gene3D" id="3.40.50.720">
    <property type="entry name" value="NAD(P)-binding Rossmann-like Domain"/>
    <property type="match status" value="1"/>
</dbReference>
<dbReference type="RefSeq" id="WP_030248851.1">
    <property type="nucleotide sequence ID" value="NZ_JBHEZZ010000016.1"/>
</dbReference>
<dbReference type="PANTHER" id="PTHR48079:SF6">
    <property type="entry name" value="NAD(P)-BINDING DOMAIN-CONTAINING PROTEIN-RELATED"/>
    <property type="match status" value="1"/>
</dbReference>
<comment type="caution">
    <text evidence="2">The sequence shown here is derived from an EMBL/GenBank/DDBJ whole genome shotgun (WGS) entry which is preliminary data.</text>
</comment>
<dbReference type="InterPro" id="IPR001509">
    <property type="entry name" value="Epimerase_deHydtase"/>
</dbReference>
<protein>
    <submittedName>
        <fullName evidence="2">NAD-dependent epimerase/dehydratase family protein</fullName>
    </submittedName>
</protein>
<evidence type="ECO:0000313" key="2">
    <source>
        <dbReference type="EMBL" id="MFC1404643.1"/>
    </source>
</evidence>
<dbReference type="Proteomes" id="UP001592528">
    <property type="component" value="Unassembled WGS sequence"/>
</dbReference>
<feature type="domain" description="NAD-dependent epimerase/dehydratase" evidence="1">
    <location>
        <begin position="4"/>
        <end position="221"/>
    </location>
</feature>
<proteinExistence type="predicted"/>